<dbReference type="Proteomes" id="UP000593568">
    <property type="component" value="Unassembled WGS sequence"/>
</dbReference>
<evidence type="ECO:0000313" key="3">
    <source>
        <dbReference type="Proteomes" id="UP000593568"/>
    </source>
</evidence>
<evidence type="ECO:0000313" key="2">
    <source>
        <dbReference type="EMBL" id="MBA0766237.1"/>
    </source>
</evidence>
<keyword evidence="3" id="KW-1185">Reference proteome</keyword>
<dbReference type="AlphaFoldDB" id="A0A7J9DZN6"/>
<evidence type="ECO:0000256" key="1">
    <source>
        <dbReference type="SAM" id="Phobius"/>
    </source>
</evidence>
<organism evidence="2 3">
    <name type="scientific">Gossypium trilobum</name>
    <dbReference type="NCBI Taxonomy" id="34281"/>
    <lineage>
        <taxon>Eukaryota</taxon>
        <taxon>Viridiplantae</taxon>
        <taxon>Streptophyta</taxon>
        <taxon>Embryophyta</taxon>
        <taxon>Tracheophyta</taxon>
        <taxon>Spermatophyta</taxon>
        <taxon>Magnoliopsida</taxon>
        <taxon>eudicotyledons</taxon>
        <taxon>Gunneridae</taxon>
        <taxon>Pentapetalae</taxon>
        <taxon>rosids</taxon>
        <taxon>malvids</taxon>
        <taxon>Malvales</taxon>
        <taxon>Malvaceae</taxon>
        <taxon>Malvoideae</taxon>
        <taxon>Gossypium</taxon>
    </lineage>
</organism>
<gene>
    <name evidence="2" type="ORF">Gotri_015298</name>
</gene>
<reference evidence="2 3" key="1">
    <citation type="journal article" date="2019" name="Genome Biol. Evol.">
        <title>Insights into the evolution of the New World diploid cottons (Gossypium, subgenus Houzingenia) based on genome sequencing.</title>
        <authorList>
            <person name="Grover C.E."/>
            <person name="Arick M.A. 2nd"/>
            <person name="Thrash A."/>
            <person name="Conover J.L."/>
            <person name="Sanders W.S."/>
            <person name="Peterson D.G."/>
            <person name="Frelichowski J.E."/>
            <person name="Scheffler J.A."/>
            <person name="Scheffler B.E."/>
            <person name="Wendel J.F."/>
        </authorList>
    </citation>
    <scope>NUCLEOTIDE SEQUENCE [LARGE SCALE GENOMIC DNA]</scope>
    <source>
        <strain evidence="2">8</strain>
        <tissue evidence="2">Leaf</tissue>
    </source>
</reference>
<proteinExistence type="predicted"/>
<sequence>MENDIVGLTIQNEEENAWQISSNGDDPVSNFGLCLVGCFLTASVVNFEEMQNIMANL</sequence>
<comment type="caution">
    <text evidence="2">The sequence shown here is derived from an EMBL/GenBank/DDBJ whole genome shotgun (WGS) entry which is preliminary data.</text>
</comment>
<protein>
    <submittedName>
        <fullName evidence="2">Uncharacterized protein</fullName>
    </submittedName>
</protein>
<feature type="transmembrane region" description="Helical" evidence="1">
    <location>
        <begin position="28"/>
        <end position="47"/>
    </location>
</feature>
<dbReference type="EMBL" id="JABEZW010000005">
    <property type="protein sequence ID" value="MBA0766237.1"/>
    <property type="molecule type" value="Genomic_DNA"/>
</dbReference>
<keyword evidence="1" id="KW-0812">Transmembrane</keyword>
<name>A0A7J9DZN6_9ROSI</name>
<keyword evidence="1" id="KW-0472">Membrane</keyword>
<accession>A0A7J9DZN6</accession>
<keyword evidence="1" id="KW-1133">Transmembrane helix</keyword>